<proteinExistence type="predicted"/>
<comment type="caution">
    <text evidence="4">The sequence shown here is derived from an EMBL/GenBank/DDBJ whole genome shotgun (WGS) entry which is preliminary data.</text>
</comment>
<feature type="domain" description="Reverse transcriptase" evidence="3">
    <location>
        <begin position="284"/>
        <end position="543"/>
    </location>
</feature>
<sequence length="576" mass="64691">MDGVSHRDDAMHRSRRENISFYLGGKSRSDDEKWIPNMEAVRAMIRYALATGRLENTQHCADGCETRMKQRLRAVECTSRLRHVYYCYQSATYLRLIPDVAAPLCHSTGGPWWNDDCMAAVAELRCVRRAFALGFNREVQLVRRELRRVVRLAKRIYWRNLIDGVQEDKEIFKITRWLKSSGVFRPPPRQMGESIVETQAGKAEALRRATLERRTADDDIPDPWIPVDDAAAPIPLPPEVPIEEVQDSLLCTANTSPGADNITVRLLKTAWPAIGKHIQRLYQGCLSTGIHPRKFKEAEVVMIGKPGKRDISKARAWRPISLLSCLGKGMERLIARRLAWASIHHGVLHSQQIGALPKRSAVDLVAALIHDIEIALSRGLVATLVTMDVQGAFDTVLCNRLILRLRQQGWPLNVVKWAASFMQDRSAAVRFQDITTPPSPLECGLAQGSPASPILFALYIAPIYRLGNPGGRFGYADDTAMLRIGRSLEETTALTARDMQELLTWGASNAVTFDPEKTEIMHFSRKKDACRPSSDAEWACRCTCIVRPTRPCSVNLMAFPTRLSMICRSRNESPTT</sequence>
<evidence type="ECO:0000259" key="3">
    <source>
        <dbReference type="PROSITE" id="PS50878"/>
    </source>
</evidence>
<dbReference type="PANTHER" id="PTHR33481:SF1">
    <property type="entry name" value="ENDONUCLEASE_EXONUCLEASE_PHOSPHATASE DOMAIN-CONTAINING PROTEIN-RELATED"/>
    <property type="match status" value="1"/>
</dbReference>
<name>A0A2U3DPQ3_PURLI</name>
<organism evidence="4 5">
    <name type="scientific">Purpureocillium lilacinum</name>
    <name type="common">Paecilomyces lilacinus</name>
    <dbReference type="NCBI Taxonomy" id="33203"/>
    <lineage>
        <taxon>Eukaryota</taxon>
        <taxon>Fungi</taxon>
        <taxon>Dikarya</taxon>
        <taxon>Ascomycota</taxon>
        <taxon>Pezizomycotina</taxon>
        <taxon>Sordariomycetes</taxon>
        <taxon>Hypocreomycetidae</taxon>
        <taxon>Hypocreales</taxon>
        <taxon>Ophiocordycipitaceae</taxon>
        <taxon>Purpureocillium</taxon>
    </lineage>
</organism>
<reference evidence="4 5" key="1">
    <citation type="journal article" date="2016" name="Front. Microbiol.">
        <title>Genome and transcriptome sequences reveal the specific parasitism of the nematophagous Purpureocillium lilacinum 36-1.</title>
        <authorList>
            <person name="Xie J."/>
            <person name="Li S."/>
            <person name="Mo C."/>
            <person name="Xiao X."/>
            <person name="Peng D."/>
            <person name="Wang G."/>
            <person name="Xiao Y."/>
        </authorList>
    </citation>
    <scope>NUCLEOTIDE SEQUENCE [LARGE SCALE GENOMIC DNA]</scope>
    <source>
        <strain evidence="4 5">36-1</strain>
    </source>
</reference>
<gene>
    <name evidence="4" type="ORF">PCL_11371</name>
</gene>
<dbReference type="InterPro" id="IPR043502">
    <property type="entry name" value="DNA/RNA_pol_sf"/>
</dbReference>
<dbReference type="Pfam" id="PF00078">
    <property type="entry name" value="RVT_1"/>
    <property type="match status" value="1"/>
</dbReference>
<evidence type="ECO:0000313" key="4">
    <source>
        <dbReference type="EMBL" id="PWI64231.1"/>
    </source>
</evidence>
<evidence type="ECO:0000256" key="2">
    <source>
        <dbReference type="ARBA" id="ARBA00023128"/>
    </source>
</evidence>
<protein>
    <recommendedName>
        <fullName evidence="3">Reverse transcriptase domain-containing protein</fullName>
    </recommendedName>
</protein>
<accession>A0A2U3DPQ3</accession>
<evidence type="ECO:0000313" key="5">
    <source>
        <dbReference type="Proteomes" id="UP000245956"/>
    </source>
</evidence>
<dbReference type="InterPro" id="IPR000477">
    <property type="entry name" value="RT_dom"/>
</dbReference>
<dbReference type="EMBL" id="LCWV01000079">
    <property type="protein sequence ID" value="PWI64231.1"/>
    <property type="molecule type" value="Genomic_DNA"/>
</dbReference>
<dbReference type="Proteomes" id="UP000245956">
    <property type="component" value="Unassembled WGS sequence"/>
</dbReference>
<dbReference type="GO" id="GO:0005739">
    <property type="term" value="C:mitochondrion"/>
    <property type="evidence" value="ECO:0007669"/>
    <property type="project" value="UniProtKB-SubCell"/>
</dbReference>
<keyword evidence="2" id="KW-0496">Mitochondrion</keyword>
<comment type="subcellular location">
    <subcellularLocation>
        <location evidence="1">Mitochondrion</location>
    </subcellularLocation>
</comment>
<dbReference type="SUPFAM" id="SSF56672">
    <property type="entry name" value="DNA/RNA polymerases"/>
    <property type="match status" value="1"/>
</dbReference>
<dbReference type="PROSITE" id="PS50878">
    <property type="entry name" value="RT_POL"/>
    <property type="match status" value="1"/>
</dbReference>
<dbReference type="CDD" id="cd01650">
    <property type="entry name" value="RT_nLTR_like"/>
    <property type="match status" value="1"/>
</dbReference>
<evidence type="ECO:0000256" key="1">
    <source>
        <dbReference type="ARBA" id="ARBA00004173"/>
    </source>
</evidence>
<dbReference type="AlphaFoldDB" id="A0A2U3DPQ3"/>
<dbReference type="PANTHER" id="PTHR33481">
    <property type="entry name" value="REVERSE TRANSCRIPTASE"/>
    <property type="match status" value="1"/>
</dbReference>